<feature type="transmembrane region" description="Helical" evidence="6">
    <location>
        <begin position="445"/>
        <end position="467"/>
    </location>
</feature>
<feature type="transmembrane region" description="Helical" evidence="6">
    <location>
        <begin position="208"/>
        <end position="226"/>
    </location>
</feature>
<dbReference type="InterPro" id="IPR051679">
    <property type="entry name" value="DASS-Related_Transporters"/>
</dbReference>
<keyword evidence="5 6" id="KW-0472">Membrane</keyword>
<name>A0ABR9ZR25_9FIRM</name>
<evidence type="ECO:0000313" key="7">
    <source>
        <dbReference type="EMBL" id="MBF4692431.1"/>
    </source>
</evidence>
<reference evidence="7 8" key="1">
    <citation type="submission" date="2020-11" db="EMBL/GenBank/DDBJ databases">
        <title>Fusibacter basophilias sp. nov.</title>
        <authorList>
            <person name="Qiu D."/>
        </authorList>
    </citation>
    <scope>NUCLEOTIDE SEQUENCE [LARGE SCALE GENOMIC DNA]</scope>
    <source>
        <strain evidence="7 8">Q10-2</strain>
    </source>
</reference>
<evidence type="ECO:0000256" key="5">
    <source>
        <dbReference type="ARBA" id="ARBA00023136"/>
    </source>
</evidence>
<evidence type="ECO:0000256" key="6">
    <source>
        <dbReference type="SAM" id="Phobius"/>
    </source>
</evidence>
<proteinExistence type="predicted"/>
<dbReference type="Proteomes" id="UP000614200">
    <property type="component" value="Unassembled WGS sequence"/>
</dbReference>
<comment type="caution">
    <text evidence="7">The sequence shown here is derived from an EMBL/GenBank/DDBJ whole genome shotgun (WGS) entry which is preliminary data.</text>
</comment>
<keyword evidence="3 6" id="KW-0812">Transmembrane</keyword>
<feature type="transmembrane region" description="Helical" evidence="6">
    <location>
        <begin position="320"/>
        <end position="339"/>
    </location>
</feature>
<organism evidence="7 8">
    <name type="scientific">Fusibacter ferrireducens</name>
    <dbReference type="NCBI Taxonomy" id="2785058"/>
    <lineage>
        <taxon>Bacteria</taxon>
        <taxon>Bacillati</taxon>
        <taxon>Bacillota</taxon>
        <taxon>Clostridia</taxon>
        <taxon>Eubacteriales</taxon>
        <taxon>Eubacteriales Family XII. Incertae Sedis</taxon>
        <taxon>Fusibacter</taxon>
    </lineage>
</organism>
<accession>A0ABR9ZR25</accession>
<feature type="transmembrane region" description="Helical" evidence="6">
    <location>
        <begin position="263"/>
        <end position="283"/>
    </location>
</feature>
<feature type="transmembrane region" description="Helical" evidence="6">
    <location>
        <begin position="359"/>
        <end position="379"/>
    </location>
</feature>
<evidence type="ECO:0000313" key="8">
    <source>
        <dbReference type="Proteomes" id="UP000614200"/>
    </source>
</evidence>
<comment type="subcellular location">
    <subcellularLocation>
        <location evidence="1">Cell membrane</location>
        <topology evidence="1">Multi-pass membrane protein</topology>
    </subcellularLocation>
</comment>
<protein>
    <submittedName>
        <fullName evidence="7">Basic amino acid antiporter YfcC</fullName>
    </submittedName>
</protein>
<keyword evidence="4 6" id="KW-1133">Transmembrane helix</keyword>
<feature type="transmembrane region" description="Helical" evidence="6">
    <location>
        <begin position="124"/>
        <end position="143"/>
    </location>
</feature>
<dbReference type="Pfam" id="PF03606">
    <property type="entry name" value="DcuC"/>
    <property type="match status" value="1"/>
</dbReference>
<feature type="transmembrane region" description="Helical" evidence="6">
    <location>
        <begin position="289"/>
        <end position="308"/>
    </location>
</feature>
<keyword evidence="8" id="KW-1185">Reference proteome</keyword>
<dbReference type="InterPro" id="IPR018385">
    <property type="entry name" value="C4_dicarb_anaerob_car-like"/>
</dbReference>
<dbReference type="RefSeq" id="WP_194700661.1">
    <property type="nucleotide sequence ID" value="NZ_JADKNH010000002.1"/>
</dbReference>
<keyword evidence="2" id="KW-1003">Cell membrane</keyword>
<gene>
    <name evidence="7" type="primary">yfcC</name>
    <name evidence="7" type="ORF">ISU02_04850</name>
</gene>
<feature type="transmembrane region" description="Helical" evidence="6">
    <location>
        <begin position="20"/>
        <end position="38"/>
    </location>
</feature>
<feature type="transmembrane region" description="Helical" evidence="6">
    <location>
        <begin position="87"/>
        <end position="112"/>
    </location>
</feature>
<evidence type="ECO:0000256" key="2">
    <source>
        <dbReference type="ARBA" id="ARBA00022475"/>
    </source>
</evidence>
<feature type="transmembrane region" description="Helical" evidence="6">
    <location>
        <begin position="179"/>
        <end position="196"/>
    </location>
</feature>
<dbReference type="PANTHER" id="PTHR43652:SF6">
    <property type="entry name" value="ARGININE REPRESSOR"/>
    <property type="match status" value="1"/>
</dbReference>
<evidence type="ECO:0000256" key="4">
    <source>
        <dbReference type="ARBA" id="ARBA00022989"/>
    </source>
</evidence>
<dbReference type="PANTHER" id="PTHR43652">
    <property type="entry name" value="BASIC AMINO ACID ANTIPORTER YFCC-RELATED"/>
    <property type="match status" value="1"/>
</dbReference>
<feature type="transmembrane region" description="Helical" evidence="6">
    <location>
        <begin position="149"/>
        <end position="172"/>
    </location>
</feature>
<dbReference type="EMBL" id="JADKNH010000002">
    <property type="protein sequence ID" value="MBF4692431.1"/>
    <property type="molecule type" value="Genomic_DNA"/>
</dbReference>
<evidence type="ECO:0000256" key="3">
    <source>
        <dbReference type="ARBA" id="ARBA00022692"/>
    </source>
</evidence>
<sequence length="472" mass="50705">MSINSNQGNEKKKKFKVPHVYAILLIFMAICTLLTYIIPAGQYDMIENASGRTVVDPNSFQYIESTSLGLFDYLKSVPQGMVETAQIIFFIFIVGGAFSVVQSTGAIEAGLGKITKTMSGKERAIIPIVMVAFSLGGAVFGMAEETLPFIPIMVTLAIALGFDSITGIAMVLVGAGAGFAGAFLNPFTVGVAQGIAELPLFSGIGFRIIVYICMTTLAISYVYWYAGRVKKNPKISIMHEFDQTREDVLDLSVLKAFTLKDKFILMIVLATIGLLVFGVMQYGWYIQEISALFLGMAIVVSFVANMGLNGFSEKFIEGMASLAGGAMVVGFARAILVILTQGHILDTILYATSTGVSQLPATLAAVGMYIFQCFLNFVVPSGSGQAAVTMPIMAPLSDLVGVTRQTAVLAYQLGDGISNIFTPTSGYFMAGLALAKIPWNKWAKWMIPLVVLQYLLGGILVTIAQSIKWGPF</sequence>
<evidence type="ECO:0000256" key="1">
    <source>
        <dbReference type="ARBA" id="ARBA00004651"/>
    </source>
</evidence>